<feature type="transmembrane region" description="Helical" evidence="9">
    <location>
        <begin position="179"/>
        <end position="197"/>
    </location>
</feature>
<dbReference type="GO" id="GO:0022857">
    <property type="term" value="F:transmembrane transporter activity"/>
    <property type="evidence" value="ECO:0007669"/>
    <property type="project" value="InterPro"/>
</dbReference>
<dbReference type="InterPro" id="IPR005828">
    <property type="entry name" value="MFS_sugar_transport-like"/>
</dbReference>
<evidence type="ECO:0000256" key="9">
    <source>
        <dbReference type="SAM" id="Phobius"/>
    </source>
</evidence>
<evidence type="ECO:0000256" key="4">
    <source>
        <dbReference type="ARBA" id="ARBA00022597"/>
    </source>
</evidence>
<feature type="transmembrane region" description="Helical" evidence="9">
    <location>
        <begin position="435"/>
        <end position="457"/>
    </location>
</feature>
<protein>
    <recommendedName>
        <fullName evidence="10">Major facilitator superfamily (MFS) profile domain-containing protein</fullName>
    </recommendedName>
</protein>
<reference evidence="11" key="1">
    <citation type="submission" date="2022-12" db="EMBL/GenBank/DDBJ databases">
        <title>Chromosome-level genome assembly of the bean flower thrips Megalurothrips usitatus.</title>
        <authorList>
            <person name="Ma L."/>
            <person name="Liu Q."/>
            <person name="Li H."/>
            <person name="Cai W."/>
        </authorList>
    </citation>
    <scope>NUCLEOTIDE SEQUENCE</scope>
    <source>
        <strain evidence="11">Cailab_2022a</strain>
    </source>
</reference>
<evidence type="ECO:0000256" key="7">
    <source>
        <dbReference type="ARBA" id="ARBA00023136"/>
    </source>
</evidence>
<dbReference type="PROSITE" id="PS50850">
    <property type="entry name" value="MFS"/>
    <property type="match status" value="1"/>
</dbReference>
<evidence type="ECO:0000313" key="11">
    <source>
        <dbReference type="EMBL" id="KAJ1528838.1"/>
    </source>
</evidence>
<dbReference type="PANTHER" id="PTHR48021:SF46">
    <property type="entry name" value="MAJOR FACILITATOR SUPERFAMILY (MFS) PROFILE DOMAIN-CONTAINING PROTEIN"/>
    <property type="match status" value="1"/>
</dbReference>
<evidence type="ECO:0000259" key="10">
    <source>
        <dbReference type="PROSITE" id="PS50850"/>
    </source>
</evidence>
<evidence type="ECO:0000256" key="6">
    <source>
        <dbReference type="ARBA" id="ARBA00022989"/>
    </source>
</evidence>
<dbReference type="GO" id="GO:0005886">
    <property type="term" value="C:plasma membrane"/>
    <property type="evidence" value="ECO:0007669"/>
    <property type="project" value="UniProtKB-SubCell"/>
</dbReference>
<dbReference type="PROSITE" id="PS00216">
    <property type="entry name" value="SUGAR_TRANSPORT_1"/>
    <property type="match status" value="1"/>
</dbReference>
<dbReference type="Gene3D" id="1.20.1250.20">
    <property type="entry name" value="MFS general substrate transporter like domains"/>
    <property type="match status" value="1"/>
</dbReference>
<keyword evidence="6 9" id="KW-1133">Transmembrane helix</keyword>
<dbReference type="EMBL" id="JAPTSV010000004">
    <property type="protein sequence ID" value="KAJ1528838.1"/>
    <property type="molecule type" value="Genomic_DNA"/>
</dbReference>
<dbReference type="InterPro" id="IPR020846">
    <property type="entry name" value="MFS_dom"/>
</dbReference>
<dbReference type="InterPro" id="IPR036259">
    <property type="entry name" value="MFS_trans_sf"/>
</dbReference>
<keyword evidence="7 9" id="KW-0472">Membrane</keyword>
<keyword evidence="2" id="KW-0813">Transport</keyword>
<evidence type="ECO:0000256" key="3">
    <source>
        <dbReference type="ARBA" id="ARBA00022475"/>
    </source>
</evidence>
<feature type="transmembrane region" description="Helical" evidence="9">
    <location>
        <begin position="151"/>
        <end position="173"/>
    </location>
</feature>
<feature type="transmembrane region" description="Helical" evidence="9">
    <location>
        <begin position="367"/>
        <end position="393"/>
    </location>
</feature>
<dbReference type="PANTHER" id="PTHR48021">
    <property type="match status" value="1"/>
</dbReference>
<feature type="region of interest" description="Disordered" evidence="8">
    <location>
        <begin position="476"/>
        <end position="516"/>
    </location>
</feature>
<dbReference type="FunFam" id="1.20.1250.20:FF:000218">
    <property type="entry name" value="facilitated trehalose transporter Tret1"/>
    <property type="match status" value="1"/>
</dbReference>
<dbReference type="InterPro" id="IPR005829">
    <property type="entry name" value="Sugar_transporter_CS"/>
</dbReference>
<evidence type="ECO:0000256" key="8">
    <source>
        <dbReference type="SAM" id="MobiDB-lite"/>
    </source>
</evidence>
<dbReference type="Proteomes" id="UP001075354">
    <property type="component" value="Chromosome 4"/>
</dbReference>
<dbReference type="SUPFAM" id="SSF103473">
    <property type="entry name" value="MFS general substrate transporter"/>
    <property type="match status" value="1"/>
</dbReference>
<gene>
    <name evidence="11" type="ORF">ONE63_007212</name>
</gene>
<organism evidence="11 12">
    <name type="scientific">Megalurothrips usitatus</name>
    <name type="common">bean blossom thrips</name>
    <dbReference type="NCBI Taxonomy" id="439358"/>
    <lineage>
        <taxon>Eukaryota</taxon>
        <taxon>Metazoa</taxon>
        <taxon>Ecdysozoa</taxon>
        <taxon>Arthropoda</taxon>
        <taxon>Hexapoda</taxon>
        <taxon>Insecta</taxon>
        <taxon>Pterygota</taxon>
        <taxon>Neoptera</taxon>
        <taxon>Paraneoptera</taxon>
        <taxon>Thysanoptera</taxon>
        <taxon>Terebrantia</taxon>
        <taxon>Thripoidea</taxon>
        <taxon>Thripidae</taxon>
        <taxon>Megalurothrips</taxon>
    </lineage>
</organism>
<keyword evidence="3" id="KW-1003">Cell membrane</keyword>
<evidence type="ECO:0000256" key="5">
    <source>
        <dbReference type="ARBA" id="ARBA00022692"/>
    </source>
</evidence>
<keyword evidence="12" id="KW-1185">Reference proteome</keyword>
<proteinExistence type="predicted"/>
<dbReference type="Pfam" id="PF00083">
    <property type="entry name" value="Sugar_tr"/>
    <property type="match status" value="1"/>
</dbReference>
<evidence type="ECO:0000313" key="12">
    <source>
        <dbReference type="Proteomes" id="UP001075354"/>
    </source>
</evidence>
<keyword evidence="5 9" id="KW-0812">Transmembrane</keyword>
<dbReference type="InterPro" id="IPR050549">
    <property type="entry name" value="MFS_Trehalose_Transporter"/>
</dbReference>
<feature type="transmembrane region" description="Helical" evidence="9">
    <location>
        <begin position="405"/>
        <end position="423"/>
    </location>
</feature>
<feature type="transmembrane region" description="Helical" evidence="9">
    <location>
        <begin position="65"/>
        <end position="86"/>
    </location>
</feature>
<feature type="transmembrane region" description="Helical" evidence="9">
    <location>
        <begin position="269"/>
        <end position="290"/>
    </location>
</feature>
<comment type="subcellular location">
    <subcellularLocation>
        <location evidence="1">Cell membrane</location>
        <topology evidence="1">Multi-pass membrane protein</topology>
    </subcellularLocation>
</comment>
<evidence type="ECO:0000256" key="1">
    <source>
        <dbReference type="ARBA" id="ARBA00004651"/>
    </source>
</evidence>
<feature type="domain" description="Major facilitator superfamily (MFS) profile" evidence="10">
    <location>
        <begin position="14"/>
        <end position="461"/>
    </location>
</feature>
<evidence type="ECO:0000256" key="2">
    <source>
        <dbReference type="ARBA" id="ARBA00022448"/>
    </source>
</evidence>
<name>A0AAV7XYB4_9NEOP</name>
<sequence length="516" mass="54719">MTSSSRSSLRSAASQSLSALAVFLINVTTGMGLGWSSPAWAKLTEVGAGGRADAGFLLDVNEASWVVAVYDVGIPVGSVLAGLLLGSLGRRRTLMLSPLLVLAASALTFEARSSAALIAARVLMGTSFGLDLSCSSLYIGEIAHSDTRGKLCTFTTSLVFVGVLAEFVIGPYVAYPTQALLPVAPALLSLAVFLLWAPESPYFLASRGRVDEMRRALARLRGVSAGQHSAAVDKEAEDILRATESGKRRSRAPWRNLVSLTDRGARRGCLIVLFLCGTGPMVGTGSVVAYGEYLFKTTGSGLSADMSAIVMCSVQVLAGVASSQVIDRAGRRPLLLGTALVNACAMAGAGVFFFIKDALGKPDAAAHISWLPLASLMLFMVSTNLGTTTVPWVMIGELLPQQSKALVPSLSVLAFSVVAFATNKLLPVLGQHVGLYLPFWAFGAWSVLVFFFTLILVPETRGKTLLEVQAMLQGKPADGSLSHQDAEVLQEEDLRRQQQDAEDPRAPSSAPRRERW</sequence>
<feature type="transmembrane region" description="Helical" evidence="9">
    <location>
        <begin position="302"/>
        <end position="322"/>
    </location>
</feature>
<keyword evidence="4" id="KW-0762">Sugar transport</keyword>
<accession>A0AAV7XYB4</accession>
<feature type="compositionally biased region" description="Basic and acidic residues" evidence="8">
    <location>
        <begin position="492"/>
        <end position="516"/>
    </location>
</feature>
<dbReference type="AlphaFoldDB" id="A0AAV7XYB4"/>
<comment type="caution">
    <text evidence="11">The sequence shown here is derived from an EMBL/GenBank/DDBJ whole genome shotgun (WGS) entry which is preliminary data.</text>
</comment>
<feature type="transmembrane region" description="Helical" evidence="9">
    <location>
        <begin position="334"/>
        <end position="355"/>
    </location>
</feature>